<dbReference type="RefSeq" id="WP_380427830.1">
    <property type="nucleotide sequence ID" value="NZ_JBHRZV010000052.1"/>
</dbReference>
<feature type="transmembrane region" description="Helical" evidence="1">
    <location>
        <begin position="28"/>
        <end position="48"/>
    </location>
</feature>
<keyword evidence="1" id="KW-0812">Transmembrane</keyword>
<keyword evidence="1" id="KW-1133">Transmembrane helix</keyword>
<comment type="caution">
    <text evidence="2">The sequence shown here is derived from an EMBL/GenBank/DDBJ whole genome shotgun (WGS) entry which is preliminary data.</text>
</comment>
<feature type="transmembrane region" description="Helical" evidence="1">
    <location>
        <begin position="90"/>
        <end position="111"/>
    </location>
</feature>
<feature type="transmembrane region" description="Helical" evidence="1">
    <location>
        <begin position="123"/>
        <end position="143"/>
    </location>
</feature>
<dbReference type="EMBL" id="JBHRZV010000052">
    <property type="protein sequence ID" value="MFC3928889.1"/>
    <property type="molecule type" value="Genomic_DNA"/>
</dbReference>
<accession>A0ABV8CXJ9</accession>
<keyword evidence="3" id="KW-1185">Reference proteome</keyword>
<feature type="transmembrane region" description="Helical" evidence="1">
    <location>
        <begin position="54"/>
        <end position="78"/>
    </location>
</feature>
<evidence type="ECO:0000313" key="3">
    <source>
        <dbReference type="Proteomes" id="UP001595807"/>
    </source>
</evidence>
<evidence type="ECO:0000313" key="2">
    <source>
        <dbReference type="EMBL" id="MFC3928889.1"/>
    </source>
</evidence>
<evidence type="ECO:0008006" key="4">
    <source>
        <dbReference type="Google" id="ProtNLM"/>
    </source>
</evidence>
<protein>
    <recommendedName>
        <fullName evidence="4">PTS cellobiose transporter subunit IIA</fullName>
    </recommendedName>
</protein>
<organism evidence="2 3">
    <name type="scientific">Streptococcus caprae</name>
    <dbReference type="NCBI Taxonomy" id="1640501"/>
    <lineage>
        <taxon>Bacteria</taxon>
        <taxon>Bacillati</taxon>
        <taxon>Bacillota</taxon>
        <taxon>Bacilli</taxon>
        <taxon>Lactobacillales</taxon>
        <taxon>Streptococcaceae</taxon>
        <taxon>Streptococcus</taxon>
    </lineage>
</organism>
<name>A0ABV8CXJ9_9STRE</name>
<sequence>MQEAEKKDLEARRRESAITNMYYNRYLVVRYATALLLFINLYWFLMLFTEGAPLYLFILPLSLLIGAALTMWEMALMNTRDQREAKMATIFYKMIIVVNVLLVLLSVLGHYTTFFPLLKQSLSSLLAVLILQLCGILLSIGILSRLRQIRCKSDKQYKRIQTYLASIT</sequence>
<proteinExistence type="predicted"/>
<keyword evidence="1" id="KW-0472">Membrane</keyword>
<evidence type="ECO:0000256" key="1">
    <source>
        <dbReference type="SAM" id="Phobius"/>
    </source>
</evidence>
<reference evidence="3" key="1">
    <citation type="journal article" date="2019" name="Int. J. Syst. Evol. Microbiol.">
        <title>The Global Catalogue of Microorganisms (GCM) 10K type strain sequencing project: providing services to taxonomists for standard genome sequencing and annotation.</title>
        <authorList>
            <consortium name="The Broad Institute Genomics Platform"/>
            <consortium name="The Broad Institute Genome Sequencing Center for Infectious Disease"/>
            <person name="Wu L."/>
            <person name="Ma J."/>
        </authorList>
    </citation>
    <scope>NUCLEOTIDE SEQUENCE [LARGE SCALE GENOMIC DNA]</scope>
    <source>
        <strain evidence="3">CCUG 67170</strain>
    </source>
</reference>
<gene>
    <name evidence="2" type="ORF">ACFORF_10035</name>
</gene>
<dbReference type="Proteomes" id="UP001595807">
    <property type="component" value="Unassembled WGS sequence"/>
</dbReference>